<dbReference type="SUPFAM" id="SSF52768">
    <property type="entry name" value="Arginase/deacetylase"/>
    <property type="match status" value="1"/>
</dbReference>
<dbReference type="AlphaFoldDB" id="A0A7C0Y5N3"/>
<keyword evidence="1" id="KW-0479">Metal-binding</keyword>
<proteinExistence type="inferred from homology"/>
<accession>A0A7C0Y5N3</accession>
<organism evidence="5">
    <name type="scientific">Thermosulfidibacter takaii</name>
    <dbReference type="NCBI Taxonomy" id="412593"/>
    <lineage>
        <taxon>Bacteria</taxon>
        <taxon>Pseudomonadati</taxon>
        <taxon>Thermosulfidibacterota</taxon>
        <taxon>Thermosulfidibacteria</taxon>
        <taxon>Thermosulfidibacterales</taxon>
        <taxon>Thermosulfidibacteraceae</taxon>
    </lineage>
</organism>
<dbReference type="PANTHER" id="PTHR11358:SF26">
    <property type="entry name" value="GUANIDINO ACID HYDROLASE, MITOCHONDRIAL"/>
    <property type="match status" value="1"/>
</dbReference>
<dbReference type="PROSITE" id="PS51409">
    <property type="entry name" value="ARGINASE_2"/>
    <property type="match status" value="1"/>
</dbReference>
<dbReference type="Proteomes" id="UP000885690">
    <property type="component" value="Unassembled WGS sequence"/>
</dbReference>
<gene>
    <name evidence="5" type="ORF">ENF32_00280</name>
</gene>
<dbReference type="EMBL" id="DQWS01000011">
    <property type="protein sequence ID" value="HDD52494.1"/>
    <property type="molecule type" value="Genomic_DNA"/>
</dbReference>
<protein>
    <submittedName>
        <fullName evidence="5">Agmatinase</fullName>
    </submittedName>
</protein>
<name>A0A7C0Y5N3_9BACT</name>
<evidence type="ECO:0000256" key="2">
    <source>
        <dbReference type="ARBA" id="ARBA00022801"/>
    </source>
</evidence>
<feature type="non-terminal residue" evidence="5">
    <location>
        <position position="1"/>
    </location>
</feature>
<evidence type="ECO:0000256" key="1">
    <source>
        <dbReference type="ARBA" id="ARBA00022723"/>
    </source>
</evidence>
<dbReference type="GO" id="GO:0046872">
    <property type="term" value="F:metal ion binding"/>
    <property type="evidence" value="ECO:0007669"/>
    <property type="project" value="UniProtKB-KW"/>
</dbReference>
<evidence type="ECO:0000256" key="4">
    <source>
        <dbReference type="SAM" id="MobiDB-lite"/>
    </source>
</evidence>
<reference evidence="5" key="1">
    <citation type="journal article" date="2020" name="mSystems">
        <title>Genome- and Community-Level Interaction Insights into Carbon Utilization and Element Cycling Functions of Hydrothermarchaeota in Hydrothermal Sediment.</title>
        <authorList>
            <person name="Zhou Z."/>
            <person name="Liu Y."/>
            <person name="Xu W."/>
            <person name="Pan J."/>
            <person name="Luo Z.H."/>
            <person name="Li M."/>
        </authorList>
    </citation>
    <scope>NUCLEOTIDE SEQUENCE [LARGE SCALE GENOMIC DNA]</scope>
    <source>
        <strain evidence="5">HyVt-115</strain>
    </source>
</reference>
<comment type="caution">
    <text evidence="5">The sequence shown here is derived from an EMBL/GenBank/DDBJ whole genome shotgun (WGS) entry which is preliminary data.</text>
</comment>
<dbReference type="Pfam" id="PF00491">
    <property type="entry name" value="Arginase"/>
    <property type="match status" value="1"/>
</dbReference>
<dbReference type="PANTHER" id="PTHR11358">
    <property type="entry name" value="ARGINASE/AGMATINASE"/>
    <property type="match status" value="1"/>
</dbReference>
<dbReference type="GO" id="GO:0033389">
    <property type="term" value="P:putrescine biosynthetic process from arginine, via agmatine"/>
    <property type="evidence" value="ECO:0007669"/>
    <property type="project" value="TreeGrafter"/>
</dbReference>
<comment type="similarity">
    <text evidence="3">Belongs to the arginase family.</text>
</comment>
<keyword evidence="2" id="KW-0378">Hydrolase</keyword>
<dbReference type="InterPro" id="IPR006035">
    <property type="entry name" value="Ureohydrolase"/>
</dbReference>
<dbReference type="InterPro" id="IPR023696">
    <property type="entry name" value="Ureohydrolase_dom_sf"/>
</dbReference>
<sequence length="88" mass="9348">LDLDILDPGYLPGTGTPEGGGVTPRELFSALAFFRGRNLVGADVVELSPVHDVTGVSTVLAAKVVREILLLLGHARGLVRRQGPYVRD</sequence>
<evidence type="ECO:0000313" key="5">
    <source>
        <dbReference type="EMBL" id="HDD52494.1"/>
    </source>
</evidence>
<dbReference type="Gene3D" id="3.40.800.10">
    <property type="entry name" value="Ureohydrolase domain"/>
    <property type="match status" value="1"/>
</dbReference>
<evidence type="ECO:0000256" key="3">
    <source>
        <dbReference type="PROSITE-ProRule" id="PRU00742"/>
    </source>
</evidence>
<dbReference type="GO" id="GO:0008783">
    <property type="term" value="F:agmatinase activity"/>
    <property type="evidence" value="ECO:0007669"/>
    <property type="project" value="TreeGrafter"/>
</dbReference>
<feature type="region of interest" description="Disordered" evidence="4">
    <location>
        <begin position="1"/>
        <end position="21"/>
    </location>
</feature>